<evidence type="ECO:0000256" key="7">
    <source>
        <dbReference type="PIRNR" id="PIRNR038038"/>
    </source>
</evidence>
<dbReference type="PANTHER" id="PTHR12794">
    <property type="entry name" value="GEMIN2"/>
    <property type="match status" value="1"/>
</dbReference>
<evidence type="ECO:0000313" key="8">
    <source>
        <dbReference type="EMBL" id="KAK6622958.1"/>
    </source>
</evidence>
<dbReference type="PANTHER" id="PTHR12794:SF0">
    <property type="entry name" value="GEM-ASSOCIATED PROTEIN 2"/>
    <property type="match status" value="1"/>
</dbReference>
<dbReference type="GO" id="GO:0000387">
    <property type="term" value="P:spliceosomal snRNP assembly"/>
    <property type="evidence" value="ECO:0007669"/>
    <property type="project" value="UniProtKB-UniRule"/>
</dbReference>
<accession>A0AAN8PGS3</accession>
<dbReference type="PIRSF" id="PIRSF038038">
    <property type="entry name" value="SMN_Gemin2"/>
    <property type="match status" value="1"/>
</dbReference>
<evidence type="ECO:0000313" key="9">
    <source>
        <dbReference type="Proteomes" id="UP001372834"/>
    </source>
</evidence>
<dbReference type="GO" id="GO:0005681">
    <property type="term" value="C:spliceosomal complex"/>
    <property type="evidence" value="ECO:0007669"/>
    <property type="project" value="UniProtKB-UniRule"/>
</dbReference>
<evidence type="ECO:0000256" key="6">
    <source>
        <dbReference type="ARBA" id="ARBA00047179"/>
    </source>
</evidence>
<gene>
    <name evidence="8" type="ORF">RUM43_008810</name>
</gene>
<keyword evidence="2 7" id="KW-0963">Cytoplasm</keyword>
<protein>
    <recommendedName>
        <fullName evidence="6 7">Gem-associated protein 2</fullName>
    </recommendedName>
</protein>
<evidence type="ECO:0000256" key="3">
    <source>
        <dbReference type="ARBA" id="ARBA00022664"/>
    </source>
</evidence>
<dbReference type="EMBL" id="JAWJWE010000038">
    <property type="protein sequence ID" value="KAK6622958.1"/>
    <property type="molecule type" value="Genomic_DNA"/>
</dbReference>
<comment type="subunit">
    <text evidence="7">Part of the core SMN complex.</text>
</comment>
<dbReference type="GO" id="GO:0032797">
    <property type="term" value="C:SMN complex"/>
    <property type="evidence" value="ECO:0007669"/>
    <property type="project" value="UniProtKB-UniRule"/>
</dbReference>
<dbReference type="GO" id="GO:0000245">
    <property type="term" value="P:spliceosomal complex assembly"/>
    <property type="evidence" value="ECO:0007669"/>
    <property type="project" value="UniProtKB-UniRule"/>
</dbReference>
<comment type="subcellular location">
    <subcellularLocation>
        <location evidence="1">Cytoplasm</location>
    </subcellularLocation>
</comment>
<dbReference type="Proteomes" id="UP001372834">
    <property type="component" value="Unassembled WGS sequence"/>
</dbReference>
<keyword evidence="4 7" id="KW-0508">mRNA splicing</keyword>
<keyword evidence="3 7" id="KW-0507">mRNA processing</keyword>
<dbReference type="Pfam" id="PF04938">
    <property type="entry name" value="SIP1"/>
    <property type="match status" value="1"/>
</dbReference>
<comment type="caution">
    <text evidence="8">The sequence shown here is derived from an EMBL/GenBank/DDBJ whole genome shotgun (WGS) entry which is preliminary data.</text>
</comment>
<dbReference type="Gene3D" id="1.20.58.1070">
    <property type="match status" value="1"/>
</dbReference>
<evidence type="ECO:0000256" key="1">
    <source>
        <dbReference type="ARBA" id="ARBA00004496"/>
    </source>
</evidence>
<proteinExistence type="inferred from homology"/>
<name>A0AAN8PGS3_POLSC</name>
<evidence type="ECO:0000256" key="4">
    <source>
        <dbReference type="ARBA" id="ARBA00023187"/>
    </source>
</evidence>
<dbReference type="InterPro" id="IPR035426">
    <property type="entry name" value="Gemin2/Brr1"/>
</dbReference>
<sequence>MDEPLLSRAFDVREITSDFDPSIQPANGHEYLQHVMYEASKCPQVVVAKIDTRKLKSESNNQSSSEFPRVKSELVPSIEWQRAQIAMFSDLRKKVQLCRKSDKFKPVSLPKANEEEKWQNICCGNSNEEPLLTLLLSMNEPLLARVLEYHGEWLDDGLQPNQGKWLYALLACLDLPLTSVTCSAVRDVAKKCTKIRCSKTSIDDTDVTDLNLIICIVSKYFGQADLAD</sequence>
<comment type="function">
    <text evidence="7">The SMN complex catalyzes the assembly of small nuclear ribonucleoproteins (snRNPs), the building blocks of the spliceosome, and thereby plays an important role in the splicing of cellular pre-mRNAs.</text>
</comment>
<evidence type="ECO:0000256" key="5">
    <source>
        <dbReference type="ARBA" id="ARBA00025758"/>
    </source>
</evidence>
<organism evidence="8 9">
    <name type="scientific">Polyplax serrata</name>
    <name type="common">Common mouse louse</name>
    <dbReference type="NCBI Taxonomy" id="468196"/>
    <lineage>
        <taxon>Eukaryota</taxon>
        <taxon>Metazoa</taxon>
        <taxon>Ecdysozoa</taxon>
        <taxon>Arthropoda</taxon>
        <taxon>Hexapoda</taxon>
        <taxon>Insecta</taxon>
        <taxon>Pterygota</taxon>
        <taxon>Neoptera</taxon>
        <taxon>Paraneoptera</taxon>
        <taxon>Psocodea</taxon>
        <taxon>Troctomorpha</taxon>
        <taxon>Phthiraptera</taxon>
        <taxon>Anoplura</taxon>
        <taxon>Polyplacidae</taxon>
        <taxon>Polyplax</taxon>
    </lineage>
</organism>
<evidence type="ECO:0000256" key="2">
    <source>
        <dbReference type="ARBA" id="ARBA00022490"/>
    </source>
</evidence>
<comment type="similarity">
    <text evidence="5 7">Belongs to the gemin-2 family.</text>
</comment>
<reference evidence="8 9" key="1">
    <citation type="submission" date="2023-10" db="EMBL/GenBank/DDBJ databases">
        <title>Genomes of two closely related lineages of the louse Polyplax serrata with different host specificities.</title>
        <authorList>
            <person name="Martinu J."/>
            <person name="Tarabai H."/>
            <person name="Stefka J."/>
            <person name="Hypsa V."/>
        </authorList>
    </citation>
    <scope>NUCLEOTIDE SEQUENCE [LARGE SCALE GENOMIC DNA]</scope>
    <source>
        <strain evidence="8">HR10_N</strain>
    </source>
</reference>
<dbReference type="InterPro" id="IPR017364">
    <property type="entry name" value="GEMIN2"/>
</dbReference>
<dbReference type="AlphaFoldDB" id="A0AAN8PGS3"/>